<organism evidence="2 3">
    <name type="scientific">Strongylus vulgaris</name>
    <name type="common">Blood worm</name>
    <dbReference type="NCBI Taxonomy" id="40348"/>
    <lineage>
        <taxon>Eukaryota</taxon>
        <taxon>Metazoa</taxon>
        <taxon>Ecdysozoa</taxon>
        <taxon>Nematoda</taxon>
        <taxon>Chromadorea</taxon>
        <taxon>Rhabditida</taxon>
        <taxon>Rhabditina</taxon>
        <taxon>Rhabditomorpha</taxon>
        <taxon>Strongyloidea</taxon>
        <taxon>Strongylidae</taxon>
        <taxon>Strongylus</taxon>
    </lineage>
</organism>
<evidence type="ECO:0000313" key="2">
    <source>
        <dbReference type="EMBL" id="VDM69381.1"/>
    </source>
</evidence>
<dbReference type="EMBL" id="UYYB01012033">
    <property type="protein sequence ID" value="VDM69381.1"/>
    <property type="molecule type" value="Genomic_DNA"/>
</dbReference>
<dbReference type="OrthoDB" id="5876410at2759"/>
<proteinExistence type="predicted"/>
<dbReference type="Gene3D" id="3.40.395.10">
    <property type="entry name" value="Adenoviral Proteinase, Chain A"/>
    <property type="match status" value="1"/>
</dbReference>
<reference evidence="2 3" key="1">
    <citation type="submission" date="2018-11" db="EMBL/GenBank/DDBJ databases">
        <authorList>
            <consortium name="Pathogen Informatics"/>
        </authorList>
    </citation>
    <scope>NUCLEOTIDE SEQUENCE [LARGE SCALE GENOMIC DNA]</scope>
</reference>
<evidence type="ECO:0000256" key="1">
    <source>
        <dbReference type="SAM" id="MobiDB-lite"/>
    </source>
</evidence>
<keyword evidence="3" id="KW-1185">Reference proteome</keyword>
<dbReference type="SUPFAM" id="SSF54001">
    <property type="entry name" value="Cysteine proteinases"/>
    <property type="match status" value="1"/>
</dbReference>
<evidence type="ECO:0008006" key="4">
    <source>
        <dbReference type="Google" id="ProtNLM"/>
    </source>
</evidence>
<accession>A0A3P7I7S8</accession>
<gene>
    <name evidence="2" type="ORF">SVUK_LOCUS4379</name>
</gene>
<dbReference type="AlphaFoldDB" id="A0A3P7I7S8"/>
<name>A0A3P7I7S8_STRVU</name>
<dbReference type="InterPro" id="IPR038765">
    <property type="entry name" value="Papain-like_cys_pep_sf"/>
</dbReference>
<evidence type="ECO:0000313" key="3">
    <source>
        <dbReference type="Proteomes" id="UP000270094"/>
    </source>
</evidence>
<protein>
    <recommendedName>
        <fullName evidence="4">Ubiquitin-like protease family profile domain-containing protein</fullName>
    </recommendedName>
</protein>
<sequence>MYLGSDSQVTDFPEDFLAPEISSPLESEAQKTETEANEPIQGELIDDDDSDKGELTSIKFDGDVSVDVESVRRCMPLGAFMTGSLASFYFKHYIPYVILRDDNIRDQIIFFDSDCYALIRRKCEKDCRDRTDGEITVEKAVAMFGRQKKKELLPFIMDLIHYELVVIPLFWDNHWMLGLLQIYPGGGKDSISGRLIIVDSKFNDPVNK</sequence>
<feature type="region of interest" description="Disordered" evidence="1">
    <location>
        <begin position="23"/>
        <end position="51"/>
    </location>
</feature>
<dbReference type="Proteomes" id="UP000270094">
    <property type="component" value="Unassembled WGS sequence"/>
</dbReference>